<dbReference type="AlphaFoldDB" id="A0A1G5SC95"/>
<dbReference type="InterPro" id="IPR037291">
    <property type="entry name" value="DUF4139"/>
</dbReference>
<evidence type="ECO:0000313" key="3">
    <source>
        <dbReference type="EMBL" id="SCZ84430.1"/>
    </source>
</evidence>
<feature type="chain" id="PRO_5011602640" description="DUF4139 domain-containing protein" evidence="1">
    <location>
        <begin position="24"/>
        <end position="479"/>
    </location>
</feature>
<evidence type="ECO:0000313" key="4">
    <source>
        <dbReference type="Proteomes" id="UP000198729"/>
    </source>
</evidence>
<dbReference type="Proteomes" id="UP000198729">
    <property type="component" value="Unassembled WGS sequence"/>
</dbReference>
<reference evidence="3 4" key="1">
    <citation type="submission" date="2016-10" db="EMBL/GenBank/DDBJ databases">
        <authorList>
            <person name="de Groot N.N."/>
        </authorList>
    </citation>
    <scope>NUCLEOTIDE SEQUENCE [LARGE SCALE GENOMIC DNA]</scope>
    <source>
        <strain evidence="3">1</strain>
    </source>
</reference>
<protein>
    <recommendedName>
        <fullName evidence="2">DUF4139 domain-containing protein</fullName>
    </recommendedName>
</protein>
<dbReference type="PANTHER" id="PTHR38075:SF1">
    <property type="entry name" value="DUF4139 DOMAIN-CONTAINING PROTEIN"/>
    <property type="match status" value="1"/>
</dbReference>
<dbReference type="STRING" id="51642.NSMM_160020"/>
<keyword evidence="4" id="KW-1185">Reference proteome</keyword>
<dbReference type="OrthoDB" id="9808067at2"/>
<feature type="signal peptide" evidence="1">
    <location>
        <begin position="1"/>
        <end position="23"/>
    </location>
</feature>
<dbReference type="EMBL" id="FMWO01000021">
    <property type="protein sequence ID" value="SCZ84430.1"/>
    <property type="molecule type" value="Genomic_DNA"/>
</dbReference>
<evidence type="ECO:0000256" key="1">
    <source>
        <dbReference type="SAM" id="SignalP"/>
    </source>
</evidence>
<feature type="domain" description="DUF4139" evidence="2">
    <location>
        <begin position="188"/>
        <end position="478"/>
    </location>
</feature>
<accession>A0A1G5SC95</accession>
<gene>
    <name evidence="3" type="ORF">NSMM_160020</name>
</gene>
<sequence length="479" mass="53456">MLKYLCAIFLVTVFFAATNQCFAENLEEKTSVRQDQGKIMLTIYNDNLALIKEERTIKLDKGENRLAWREVSAQMRPETALLRNLTPSAKLSLLEQNFDFDLLTPQKLLEKYLGKSVAIIRTNTATGEETREDATVLSTSQGVVLKFADRIETGLPGRIAFPDVPSHLRDLPTLSLLLTTSLAGSHDLELSYLTTGLSWRADYVAELNADDSLLAMNGLVTLVNRSGITYEHAQLQLVAGDVNQVQPDQSPRAKSTAIASMMEMAPAMEQEALFAYHLYSLPTATTLADNQTKQVGLLSANGIAVSKEHWLQGMDYYFSGEYGEIGRKLHPAVMIKFDNKGEGLGVPLPKGIIRVYKKDSRGNAQFVGEDRIEHTARNEQISLKLGNAFDITADKTQTEFRQLASKPENHIETAYQVRIRNARDEAVTIHVQEPIPGDWTMVETSVPHTQPAANLAQWKVDVPANQETVLSYRVRVRFF</sequence>
<organism evidence="3 4">
    <name type="scientific">Nitrosomonas mobilis</name>
    <dbReference type="NCBI Taxonomy" id="51642"/>
    <lineage>
        <taxon>Bacteria</taxon>
        <taxon>Pseudomonadati</taxon>
        <taxon>Pseudomonadota</taxon>
        <taxon>Betaproteobacteria</taxon>
        <taxon>Nitrosomonadales</taxon>
        <taxon>Nitrosomonadaceae</taxon>
        <taxon>Nitrosomonas</taxon>
    </lineage>
</organism>
<name>A0A1G5SC95_9PROT</name>
<proteinExistence type="predicted"/>
<keyword evidence="1" id="KW-0732">Signal</keyword>
<dbReference type="RefSeq" id="WP_090283910.1">
    <property type="nucleotide sequence ID" value="NZ_FMWO01000021.1"/>
</dbReference>
<evidence type="ECO:0000259" key="2">
    <source>
        <dbReference type="Pfam" id="PF13598"/>
    </source>
</evidence>
<dbReference type="Pfam" id="PF13598">
    <property type="entry name" value="DUF4139"/>
    <property type="match status" value="1"/>
</dbReference>
<dbReference type="PANTHER" id="PTHR38075">
    <property type="entry name" value="DUF4139 DOMAIN-CONTAINING PROTEIN"/>
    <property type="match status" value="1"/>
</dbReference>